<evidence type="ECO:0008006" key="3">
    <source>
        <dbReference type="Google" id="ProtNLM"/>
    </source>
</evidence>
<name>A0AAW5DZ20_9BACI</name>
<keyword evidence="2" id="KW-1185">Reference proteome</keyword>
<comment type="caution">
    <text evidence="1">The sequence shown here is derived from an EMBL/GenBank/DDBJ whole genome shotgun (WGS) entry which is preliminary data.</text>
</comment>
<gene>
    <name evidence="1" type="ORF">MJG50_11175</name>
</gene>
<dbReference type="PROSITE" id="PS51257">
    <property type="entry name" value="PROKAR_LIPOPROTEIN"/>
    <property type="match status" value="1"/>
</dbReference>
<dbReference type="EMBL" id="JAKTTI010000016">
    <property type="protein sequence ID" value="MCH1625892.1"/>
    <property type="molecule type" value="Genomic_DNA"/>
</dbReference>
<sequence length="126" mass="14163">MQKVIILMIGTLLLAACGSNEKNVVHKEKSPIVETVAAEMPKSTESEKNESIIENSEMLEFASLEANVSLSDYQLNVVEDNPHKRIILLKNKQGQERYKSIFIKDTGELKIIEFNKGPIFVDMIGK</sequence>
<accession>A0AAW5DZ20</accession>
<proteinExistence type="predicted"/>
<evidence type="ECO:0000313" key="1">
    <source>
        <dbReference type="EMBL" id="MCH1625892.1"/>
    </source>
</evidence>
<evidence type="ECO:0000313" key="2">
    <source>
        <dbReference type="Proteomes" id="UP001431131"/>
    </source>
</evidence>
<dbReference type="RefSeq" id="WP_240255793.1">
    <property type="nucleotide sequence ID" value="NZ_JAKTTI010000016.1"/>
</dbReference>
<organism evidence="1 2">
    <name type="scientific">Fredinandcohnia quinoae</name>
    <dbReference type="NCBI Taxonomy" id="2918902"/>
    <lineage>
        <taxon>Bacteria</taxon>
        <taxon>Bacillati</taxon>
        <taxon>Bacillota</taxon>
        <taxon>Bacilli</taxon>
        <taxon>Bacillales</taxon>
        <taxon>Bacillaceae</taxon>
        <taxon>Fredinandcohnia</taxon>
    </lineage>
</organism>
<dbReference type="AlphaFoldDB" id="A0AAW5DZ20"/>
<protein>
    <recommendedName>
        <fullName evidence="3">Lipoprotein</fullName>
    </recommendedName>
</protein>
<reference evidence="1" key="1">
    <citation type="submission" date="2022-02" db="EMBL/GenBank/DDBJ databases">
        <title>Fredinandcohnia quinoae sp. nov. isolated from Chenopodium quinoa seeds.</title>
        <authorList>
            <person name="Saati-Santamaria Z."/>
            <person name="Flores-Felix J.D."/>
            <person name="Igual J.M."/>
            <person name="Velazquez E."/>
            <person name="Garcia-Fraile P."/>
            <person name="Martinez-Molina E."/>
        </authorList>
    </citation>
    <scope>NUCLEOTIDE SEQUENCE</scope>
    <source>
        <strain evidence="1">SECRCQ15</strain>
    </source>
</reference>
<dbReference type="Proteomes" id="UP001431131">
    <property type="component" value="Unassembled WGS sequence"/>
</dbReference>